<feature type="chain" id="PRO_5001721462" evidence="2">
    <location>
        <begin position="33"/>
        <end position="1929"/>
    </location>
</feature>
<gene>
    <name evidence="4" type="ORF">XBFM1_1740060</name>
</gene>
<evidence type="ECO:0000256" key="1">
    <source>
        <dbReference type="SAM" id="Coils"/>
    </source>
</evidence>
<dbReference type="InterPro" id="IPR011050">
    <property type="entry name" value="Pectin_lyase_fold/virulence"/>
</dbReference>
<keyword evidence="2" id="KW-0732">Signal</keyword>
<accession>A0A077NEY0</accession>
<dbReference type="InterPro" id="IPR006915">
    <property type="entry name" value="DUF637_hemagglutn_put"/>
</dbReference>
<dbReference type="NCBIfam" id="TIGR01901">
    <property type="entry name" value="adhes_NPXG"/>
    <property type="match status" value="1"/>
</dbReference>
<feature type="coiled-coil region" evidence="1">
    <location>
        <begin position="1014"/>
        <end position="1041"/>
    </location>
</feature>
<sequence>MNIKTNSNPFIKITSYSLIYLMGVYPVNSAFANTLVPDNSQTQVYNVDNVPVINIATPNDSGISHNIYKEFNINTQGAVLNNSLDTIKSQLAGQINKNPNFNENSANLIINEVIGGNQSQLLGQLEVAGDKANVMISNPNGITCNGCGFINTTEALITTGKPIFDEQGALDSLKVTKGQITIGDKGLNDQGSDSVSIMSRALELNGKIKAKTIDITQGTNRVNYKEGSVTGNIHGEGQAPQLSIDTKALGGMYADKIHILATENGVGVNLGDLESITEDITVSVNGNSDLKNIAAKRNLNIGSKQINIESGSNIKAEKDIILAGNVNNKGNVVANEDIRILGNKFTNNNNSLLQANNNIWIQKNTEGDKNKEVINNSKIKTNHGDIIVRSENIINGSDDVELKYNTILKKKPQQDTFGPIYTEQGKYGPYGYHQKLEHTEITITKKYQTSIIESGKSAYLYGDTISNNYANISAQDNLILTGQDFKSKGLFGGTLQIFSDYGDFNADSGYFNFNNDVNLWTPTHSVGSSLQAKNSLLFDFKNKIDIKTETPKELENFGKIVADYNVFYDNLPLNVKANNVSINSKVINIDNVSLEANKDLNITSEGQIKTEFADLEAGNNISIVSGNSHMLGTGLKSKNIFLNSIDGNTWLTDNKKVNIFYKNGTLRQNRLEADNDLTLSANGSIYLENILFSPVSYNISMFAKDRIVIESIYTANAHRNYIQQPPTKPSWYQISVENLIPITKLNSSNSILMNSGKDISLTSVVLNANKDISLNSGHNINTTSRIFDNSNEKNLLPTELASIPKADDPKLRTQIHAGENLLVNAAHDINSEGSKFSAGNSVSLLAGNSLNLSTFLFPLKENPWLPRKGWEGIFFGGVYNSNANFKHWLFNFIREDIPSVTTIIADKNIILSAGNEIITEGSKISSGNNINLFSNNDIKFKVAERYLYDSSKRQEKITKDVTELTSGGSLNIYSEGSVLFEASKLFAKGLGANWKSPVKLSDWDNVLNPIKHKVKNLQDSIDSLSKNKTSLEAETTNLKNTLGIEKNILSALEMIFNRETLEYYIKLKLFELENGPVTTGIGVEGWKDNGTDNGYVNNVKTHGPGFNPDTIEIPDPYFYIMFKPDYDEYKAIREKELNEKRAYITDFEQKTNLEINKLNVLDNNIRSSQYNLNEANNQLDKVNQEYQKAKDEVDSHNKKEAIKNGMNIAARGGYLYAAASDEIKNFETISEVKYGTNNKVSEFIASGDINILSKNDSTYEASKIQAGKNITLTSTHGAVNFKAANNTEYERKFSTSGGFFIKTKDKGHSSEKWILPQLKWNGDFIVDAATGINADIKVANGQTLQNAINLLGNNPETSWIKDINKRNDVQWTKVKDSYDSWNKSKKNLHPMAGAVIAVVVTAVTAGYAAPAASAVAGGSAVAQGAITAGMSALASKAAVSLVENEGNLSKTFNDMGNSDTVKSIITSMVMGGALSGFDTAMGWDKVAEGAGAVTNTQSLPLLSHGDWVRTAQRVVGQSIIRSGLDTAINGGSFKDSFATALLSSAASQAHAEGAYQIGEYANQLEEAGRTISHAALSAAIAEVSGGDAKAAAAGALAASLAATTLQDTFNDPRATQAGGKIIGGLAGAAISNSAKGVNSGADAGEITIVYNHDYHTYSKFLKGDYRDPVLEKFFEPCRTPGTVCKDIIDLTPLSIITNLADAKTAEDYITTLIDVLPVGKVVDRTSKVITKIAEKGDFKTATKIYKGVLEDLNKLLKQNYKVHDLRKIPDSALDVDKIRQETQGFLKEGYQNNKKSVSYAIGSVTSNGKTDYYLSVSGKAWSGKSSADVTISGVKYKVIRRDSESYPRIEGDNGQSNFNHAEQKLFSHFEDNYKGQKVDINMAIQNTSINPIGMCVGCKTTSENFAEKNKDFNINIYHGTTGTSGRKKN</sequence>
<comment type="caution">
    <text evidence="4">The sequence shown here is derived from an EMBL/GenBank/DDBJ whole genome shotgun (WGS) entry which is preliminary data.</text>
</comment>
<feature type="domain" description="Filamentous haemagglutinin FhaB/tRNA nuclease CdiA-like TPS" evidence="3">
    <location>
        <begin position="47"/>
        <end position="167"/>
    </location>
</feature>
<dbReference type="RefSeq" id="WP_051863026.1">
    <property type="nucleotide sequence ID" value="NZ_CAWLWD010000154.1"/>
</dbReference>
<evidence type="ECO:0000313" key="4">
    <source>
        <dbReference type="EMBL" id="CDH00697.1"/>
    </source>
</evidence>
<feature type="coiled-coil region" evidence="1">
    <location>
        <begin position="1158"/>
        <end position="1199"/>
    </location>
</feature>
<dbReference type="Pfam" id="PF04830">
    <property type="entry name" value="DUF637"/>
    <property type="match status" value="1"/>
</dbReference>
<dbReference type="EMBL" id="CBSV010000084">
    <property type="protein sequence ID" value="CDH00697.1"/>
    <property type="molecule type" value="Genomic_DNA"/>
</dbReference>
<dbReference type="HOGENOM" id="CLU_239031_0_0_6"/>
<dbReference type="InterPro" id="IPR012334">
    <property type="entry name" value="Pectin_lyas_fold"/>
</dbReference>
<dbReference type="SMART" id="SM00912">
    <property type="entry name" value="Haemagg_act"/>
    <property type="match status" value="1"/>
</dbReference>
<feature type="signal peptide" evidence="2">
    <location>
        <begin position="1"/>
        <end position="32"/>
    </location>
</feature>
<reference evidence="4" key="1">
    <citation type="submission" date="2013-07" db="EMBL/GenBank/DDBJ databases">
        <title>Sub-species coevolution in mutualistic symbiosis.</title>
        <authorList>
            <person name="Murfin K."/>
            <person name="Klassen J."/>
            <person name="Lee M."/>
            <person name="Forst S."/>
            <person name="Stock P."/>
            <person name="Goodrich-Blair H."/>
        </authorList>
    </citation>
    <scope>NUCLEOTIDE SEQUENCE [LARGE SCALE GENOMIC DNA]</scope>
    <source>
        <strain evidence="4">Feltiae Moldova</strain>
    </source>
</reference>
<proteinExistence type="predicted"/>
<evidence type="ECO:0000259" key="3">
    <source>
        <dbReference type="SMART" id="SM00912"/>
    </source>
</evidence>
<dbReference type="SUPFAM" id="SSF51126">
    <property type="entry name" value="Pectin lyase-like"/>
    <property type="match status" value="1"/>
</dbReference>
<dbReference type="Gene3D" id="2.160.20.10">
    <property type="entry name" value="Single-stranded right-handed beta-helix, Pectin lyase-like"/>
    <property type="match status" value="1"/>
</dbReference>
<dbReference type="InterPro" id="IPR008638">
    <property type="entry name" value="FhaB/CdiA-like_TPS"/>
</dbReference>
<dbReference type="Proteomes" id="UP000028487">
    <property type="component" value="Unassembled WGS sequence"/>
</dbReference>
<name>A0A077NEY0_XENBV</name>
<evidence type="ECO:0000256" key="2">
    <source>
        <dbReference type="SAM" id="SignalP"/>
    </source>
</evidence>
<dbReference type="Pfam" id="PF05860">
    <property type="entry name" value="TPS"/>
    <property type="match status" value="1"/>
</dbReference>
<protein>
    <submittedName>
        <fullName evidence="4">Putative Filamentous hemagglutinin family outer membrane protein</fullName>
    </submittedName>
</protein>
<keyword evidence="1" id="KW-0175">Coiled coil</keyword>
<organism evidence="4">
    <name type="scientific">Xenorhabdus bovienii str. feltiae Moldova</name>
    <dbReference type="NCBI Taxonomy" id="1398200"/>
    <lineage>
        <taxon>Bacteria</taxon>
        <taxon>Pseudomonadati</taxon>
        <taxon>Pseudomonadota</taxon>
        <taxon>Gammaproteobacteria</taxon>
        <taxon>Enterobacterales</taxon>
        <taxon>Morganellaceae</taxon>
        <taxon>Xenorhabdus</taxon>
    </lineage>
</organism>